<organism evidence="2 3">
    <name type="scientific">Kribbella solani</name>
    <dbReference type="NCBI Taxonomy" id="236067"/>
    <lineage>
        <taxon>Bacteria</taxon>
        <taxon>Bacillati</taxon>
        <taxon>Actinomycetota</taxon>
        <taxon>Actinomycetes</taxon>
        <taxon>Propionibacteriales</taxon>
        <taxon>Kribbellaceae</taxon>
        <taxon>Kribbella</taxon>
    </lineage>
</organism>
<comment type="caution">
    <text evidence="2">The sequence shown here is derived from an EMBL/GenBank/DDBJ whole genome shotgun (WGS) entry which is preliminary data.</text>
</comment>
<evidence type="ECO:0000259" key="1">
    <source>
        <dbReference type="Pfam" id="PF07969"/>
    </source>
</evidence>
<evidence type="ECO:0000313" key="3">
    <source>
        <dbReference type="Proteomes" id="UP000558997"/>
    </source>
</evidence>
<protein>
    <submittedName>
        <fullName evidence="2">Putative amidohydrolase YtcJ</fullName>
    </submittedName>
</protein>
<dbReference type="AlphaFoldDB" id="A0A841DLI3"/>
<dbReference type="EMBL" id="JACHNF010000001">
    <property type="protein sequence ID" value="MBB5979964.1"/>
    <property type="molecule type" value="Genomic_DNA"/>
</dbReference>
<gene>
    <name evidence="2" type="ORF">HDA44_003305</name>
</gene>
<dbReference type="InterPro" id="IPR013108">
    <property type="entry name" value="Amidohydro_3"/>
</dbReference>
<reference evidence="2 3" key="1">
    <citation type="submission" date="2020-08" db="EMBL/GenBank/DDBJ databases">
        <title>Sequencing the genomes of 1000 actinobacteria strains.</title>
        <authorList>
            <person name="Klenk H.-P."/>
        </authorList>
    </citation>
    <scope>NUCLEOTIDE SEQUENCE [LARGE SCALE GENOMIC DNA]</scope>
    <source>
        <strain evidence="2 3">DSM 17294</strain>
    </source>
</reference>
<dbReference type="Gene3D" id="3.10.310.70">
    <property type="match status" value="1"/>
</dbReference>
<dbReference type="Gene3D" id="2.30.40.10">
    <property type="entry name" value="Urease, subunit C, domain 1"/>
    <property type="match status" value="1"/>
</dbReference>
<dbReference type="PANTHER" id="PTHR22642:SF2">
    <property type="entry name" value="PROTEIN LONG AFTER FAR-RED 3"/>
    <property type="match status" value="1"/>
</dbReference>
<keyword evidence="2" id="KW-0378">Hydrolase</keyword>
<dbReference type="Pfam" id="PF07969">
    <property type="entry name" value="Amidohydro_3"/>
    <property type="match status" value="1"/>
</dbReference>
<dbReference type="Proteomes" id="UP000558997">
    <property type="component" value="Unassembled WGS sequence"/>
</dbReference>
<accession>A0A841DLI3</accession>
<keyword evidence="3" id="KW-1185">Reference proteome</keyword>
<sequence length="499" mass="53336">MTTTTSALPADLILTNAFVVGAAKDGVSRDLVIRAGRLVSMRPSGSAPLPSAPTVDLDGRFVLPGLWDNHVHFTEWVSSSNRIDLSGARSATEAVALVDAALRQRDGNDRPLVGHGFRDALWPDLPHRDLLDAVAPTTPVCLTSGDLHCAWLNSAALKVLNLESSPTGVLRESASEPATEFAQQQSRADGPSVRAALDAAAARGVVGVIDFEFAPNLDVWARRYGGAHHPIRVECTVWEEHLEDAIARGLRTGDVLPGTAGMVTLGPFKARVDGSLNTRTAYCYHAYPGITEDPRGLLLAEPERLTELMHRATSNGIDCAIHAIGDRANSIALDAFETLGARGTIEHAQLISESDFERFAELGVTASIQPGHTLDDRDAADRLWAGRTGRSFAFGSLAAAGADLLLGSDAPVSPLDPWYAIASAVRRSGDERPSWHPEQELTVAQALKATVRTRRRLGVGDVADIAITELDPFDCTAAELAEMPMYGTLVAGQWTWQAS</sequence>
<dbReference type="InterPro" id="IPR011059">
    <property type="entry name" value="Metal-dep_hydrolase_composite"/>
</dbReference>
<dbReference type="GO" id="GO:0016810">
    <property type="term" value="F:hydrolase activity, acting on carbon-nitrogen (but not peptide) bonds"/>
    <property type="evidence" value="ECO:0007669"/>
    <property type="project" value="InterPro"/>
</dbReference>
<proteinExistence type="predicted"/>
<dbReference type="Gene3D" id="3.20.20.140">
    <property type="entry name" value="Metal-dependent hydrolases"/>
    <property type="match status" value="1"/>
</dbReference>
<evidence type="ECO:0000313" key="2">
    <source>
        <dbReference type="EMBL" id="MBB5979964.1"/>
    </source>
</evidence>
<dbReference type="RefSeq" id="WP_184835325.1">
    <property type="nucleotide sequence ID" value="NZ_BAAAVN010000006.1"/>
</dbReference>
<dbReference type="InterPro" id="IPR032466">
    <property type="entry name" value="Metal_Hydrolase"/>
</dbReference>
<name>A0A841DLI3_9ACTN</name>
<dbReference type="SUPFAM" id="SSF51338">
    <property type="entry name" value="Composite domain of metallo-dependent hydrolases"/>
    <property type="match status" value="1"/>
</dbReference>
<dbReference type="PANTHER" id="PTHR22642">
    <property type="entry name" value="IMIDAZOLONEPROPIONASE"/>
    <property type="match status" value="1"/>
</dbReference>
<dbReference type="SUPFAM" id="SSF51556">
    <property type="entry name" value="Metallo-dependent hydrolases"/>
    <property type="match status" value="1"/>
</dbReference>
<feature type="domain" description="Amidohydrolase 3" evidence="1">
    <location>
        <begin position="54"/>
        <end position="493"/>
    </location>
</feature>